<dbReference type="Proteomes" id="UP000188533">
    <property type="component" value="Unassembled WGS sequence"/>
</dbReference>
<sequence>MSAFHSSATGIIQTVPEPSHLFTFQSQGIPNFTASLQNEYVGADSLMTMFSLNTFDFTGLANKGVGVIYETPIHHAREFDDVPGNTRLHVNATYFDVTCGSLSGSVRDIDGAPAFVFADDFGLENTLFPGNINTFPYTISQNGLYLRTAPWGPLIMGLDATDPKYSWPSSILIFTTVPVFDSSNMAVELVAILESMTYELYHHSCLSTYMQLDCGHVLN</sequence>
<reference evidence="1 2" key="2">
    <citation type="submission" date="2017-02" db="EMBL/GenBank/DDBJ databases">
        <title>A genome survey and senescence transcriptome analysis in Lentinula edodes.</title>
        <authorList>
            <person name="Sakamoto Y."/>
            <person name="Nakade K."/>
            <person name="Sato S."/>
            <person name="Yoshida Y."/>
            <person name="Miyazaki K."/>
            <person name="Natsume S."/>
            <person name="Konno N."/>
        </authorList>
    </citation>
    <scope>NUCLEOTIDE SEQUENCE [LARGE SCALE GENOMIC DNA]</scope>
    <source>
        <strain evidence="1 2">NBRC 111202</strain>
    </source>
</reference>
<dbReference type="EMBL" id="BDGU01000020">
    <property type="protein sequence ID" value="GAV99847.1"/>
    <property type="molecule type" value="Genomic_DNA"/>
</dbReference>
<dbReference type="AlphaFoldDB" id="A0A1Q3DXW2"/>
<accession>A0A1Q3DXW2</accession>
<proteinExistence type="predicted"/>
<name>A0A1Q3DXW2_LENED</name>
<reference evidence="1 2" key="1">
    <citation type="submission" date="2016-08" db="EMBL/GenBank/DDBJ databases">
        <authorList>
            <consortium name="Lentinula edodes genome sequencing consortium"/>
            <person name="Sakamoto Y."/>
            <person name="Nakade K."/>
            <person name="Sato S."/>
            <person name="Yoshida Y."/>
            <person name="Miyazaki K."/>
            <person name="Natsume S."/>
            <person name="Konno N."/>
        </authorList>
    </citation>
    <scope>NUCLEOTIDE SEQUENCE [LARGE SCALE GENOMIC DNA]</scope>
    <source>
        <strain evidence="1 2">NBRC 111202</strain>
    </source>
</reference>
<organism evidence="1 2">
    <name type="scientific">Lentinula edodes</name>
    <name type="common">Shiitake mushroom</name>
    <name type="synonym">Lentinus edodes</name>
    <dbReference type="NCBI Taxonomy" id="5353"/>
    <lineage>
        <taxon>Eukaryota</taxon>
        <taxon>Fungi</taxon>
        <taxon>Dikarya</taxon>
        <taxon>Basidiomycota</taxon>
        <taxon>Agaricomycotina</taxon>
        <taxon>Agaricomycetes</taxon>
        <taxon>Agaricomycetidae</taxon>
        <taxon>Agaricales</taxon>
        <taxon>Marasmiineae</taxon>
        <taxon>Omphalotaceae</taxon>
        <taxon>Lentinula</taxon>
    </lineage>
</organism>
<gene>
    <name evidence="1" type="ORF">LENED_001331</name>
</gene>
<protein>
    <submittedName>
        <fullName evidence="1">Uncharacterized protein</fullName>
    </submittedName>
</protein>
<evidence type="ECO:0000313" key="1">
    <source>
        <dbReference type="EMBL" id="GAV99847.1"/>
    </source>
</evidence>
<keyword evidence="2" id="KW-1185">Reference proteome</keyword>
<evidence type="ECO:0000313" key="2">
    <source>
        <dbReference type="Proteomes" id="UP000188533"/>
    </source>
</evidence>
<comment type="caution">
    <text evidence="1">The sequence shown here is derived from an EMBL/GenBank/DDBJ whole genome shotgun (WGS) entry which is preliminary data.</text>
</comment>